<organism evidence="2 3">
    <name type="scientific">Noviluteimonas caseinilytica</name>
    <dbReference type="NCBI Taxonomy" id="2675101"/>
    <lineage>
        <taxon>Bacteria</taxon>
        <taxon>Pseudomonadati</taxon>
        <taxon>Pseudomonadota</taxon>
        <taxon>Gammaproteobacteria</taxon>
        <taxon>Lysobacterales</taxon>
        <taxon>Lysobacteraceae</taxon>
        <taxon>Noviluteimonas</taxon>
    </lineage>
</organism>
<dbReference type="Gene3D" id="3.30.1460.30">
    <property type="entry name" value="YgaC/TfoX-N like chaperone"/>
    <property type="match status" value="1"/>
</dbReference>
<dbReference type="Proteomes" id="UP000681317">
    <property type="component" value="Chromosome"/>
</dbReference>
<dbReference type="InterPro" id="IPR047525">
    <property type="entry name" value="TfoX-like"/>
</dbReference>
<accession>A0ABM7Q2B2</accession>
<dbReference type="InterPro" id="IPR007076">
    <property type="entry name" value="TfoX_N"/>
</dbReference>
<dbReference type="RefSeq" id="WP_213435387.1">
    <property type="nucleotide sequence ID" value="NZ_AP024545.1"/>
</dbReference>
<evidence type="ECO:0000313" key="2">
    <source>
        <dbReference type="EMBL" id="BCT91383.1"/>
    </source>
</evidence>
<keyword evidence="3" id="KW-1185">Reference proteome</keyword>
<feature type="domain" description="TfoX N-terminal" evidence="1">
    <location>
        <begin position="11"/>
        <end position="103"/>
    </location>
</feature>
<dbReference type="SUPFAM" id="SSF159894">
    <property type="entry name" value="YgaC/TfoX-N like"/>
    <property type="match status" value="1"/>
</dbReference>
<dbReference type="Pfam" id="PF04993">
    <property type="entry name" value="TfoX_N"/>
    <property type="match status" value="1"/>
</dbReference>
<reference evidence="2 3" key="1">
    <citation type="submission" date="2021-03" db="EMBL/GenBank/DDBJ databases">
        <title>Complete Genome Sequences of Two Lysobacter Strains Isolated from Sea Water (Lysobacter caseinilyticus) and Soil (Lysobacter helvus) in South Korea.</title>
        <authorList>
            <person name="Watanabe Y."/>
            <person name="Arakawa K."/>
        </authorList>
    </citation>
    <scope>NUCLEOTIDE SEQUENCE [LARGE SCALE GENOMIC DNA]</scope>
    <source>
        <strain evidence="2 3">KVB24</strain>
    </source>
</reference>
<dbReference type="PANTHER" id="PTHR36121:SF1">
    <property type="entry name" value="PROTEIN SXY"/>
    <property type="match status" value="1"/>
</dbReference>
<evidence type="ECO:0000313" key="3">
    <source>
        <dbReference type="Proteomes" id="UP000681317"/>
    </source>
</evidence>
<protein>
    <submittedName>
        <fullName evidence="2">Competence protein TfoX</fullName>
    </submittedName>
</protein>
<proteinExistence type="predicted"/>
<evidence type="ECO:0000259" key="1">
    <source>
        <dbReference type="Pfam" id="PF04993"/>
    </source>
</evidence>
<dbReference type="PANTHER" id="PTHR36121">
    <property type="entry name" value="PROTEIN SXY"/>
    <property type="match status" value="1"/>
</dbReference>
<dbReference type="EMBL" id="AP024545">
    <property type="protein sequence ID" value="BCT91383.1"/>
    <property type="molecule type" value="Genomic_DNA"/>
</dbReference>
<sequence length="122" mass="13722">MSHDFLEYLRELFSDLGPITTRAMFGGHGVYFDGRIVGIVIDEAVYLKTDDATRDAFEAAGCAPFVYESSGKSVAMSYWSVPEEAMDSSEAFLPWARRAHEAALRKPVGRVRKRRSDAARRR</sequence>
<gene>
    <name evidence="2" type="ORF">LYSCAS_04070</name>
</gene>
<name>A0ABM7Q2B2_9GAMM</name>